<keyword evidence="3" id="KW-1185">Reference proteome</keyword>
<feature type="domain" description="Immunity protein 30" evidence="1">
    <location>
        <begin position="13"/>
        <end position="112"/>
    </location>
</feature>
<gene>
    <name evidence="2" type="ORF">AB1300_03135</name>
</gene>
<dbReference type="EMBL" id="JBFRHK010000001">
    <property type="protein sequence ID" value="MEX3744121.1"/>
    <property type="molecule type" value="Genomic_DNA"/>
</dbReference>
<reference evidence="2 3" key="1">
    <citation type="submission" date="2024-07" db="EMBL/GenBank/DDBJ databases">
        <title>Characterization of a bacterium isolated from hydrolysated instant sea cucumber by whole-genome sequencing and metabolomics.</title>
        <authorList>
            <person name="Luo X."/>
            <person name="Zhang Z."/>
            <person name="Zheng Z."/>
            <person name="Zhang W."/>
            <person name="Ming T."/>
            <person name="Jiao L."/>
            <person name="Su X."/>
            <person name="Kong F."/>
            <person name="Xu J."/>
        </authorList>
    </citation>
    <scope>NUCLEOTIDE SEQUENCE [LARGE SCALE GENOMIC DNA]</scope>
    <source>
        <strain evidence="2 3">XL-2024</strain>
    </source>
</reference>
<name>A0ABV3VTD1_9BACI</name>
<organism evidence="2 3">
    <name type="scientific">Lysinibacillus xylanilyticus</name>
    <dbReference type="NCBI Taxonomy" id="582475"/>
    <lineage>
        <taxon>Bacteria</taxon>
        <taxon>Bacillati</taxon>
        <taxon>Bacillota</taxon>
        <taxon>Bacilli</taxon>
        <taxon>Bacillales</taxon>
        <taxon>Bacillaceae</taxon>
        <taxon>Lysinibacillus</taxon>
    </lineage>
</organism>
<dbReference type="Pfam" id="PF15565">
    <property type="entry name" value="Imm30"/>
    <property type="match status" value="1"/>
</dbReference>
<dbReference type="RefSeq" id="WP_368635129.1">
    <property type="nucleotide sequence ID" value="NZ_JBFRHK010000001.1"/>
</dbReference>
<evidence type="ECO:0000313" key="3">
    <source>
        <dbReference type="Proteomes" id="UP001558534"/>
    </source>
</evidence>
<dbReference type="InterPro" id="IPR029084">
    <property type="entry name" value="Imm30"/>
</dbReference>
<proteinExistence type="predicted"/>
<evidence type="ECO:0000313" key="2">
    <source>
        <dbReference type="EMBL" id="MEX3744121.1"/>
    </source>
</evidence>
<comment type="caution">
    <text evidence="2">The sequence shown here is derived from an EMBL/GenBank/DDBJ whole genome shotgun (WGS) entry which is preliminary data.</text>
</comment>
<protein>
    <submittedName>
        <fullName evidence="2">Imm30 family immunity protein</fullName>
    </submittedName>
</protein>
<accession>A0ABV3VTD1</accession>
<evidence type="ECO:0000259" key="1">
    <source>
        <dbReference type="Pfam" id="PF15565"/>
    </source>
</evidence>
<sequence>MKLSNAINILKLNRFMRTEEEIILFEEALEEIANINDYHIIGELIDVLEDDTEHEEVMWGLIHTIEYLYEFSPKESLELLIHAIPDNIEKGKEWIELLHIRILNHDKYRKLFAGALKEVDAQVQEIIVNLLNDIKKEDPVRFEGKIEEIKTFLLN</sequence>
<dbReference type="Proteomes" id="UP001558534">
    <property type="component" value="Unassembled WGS sequence"/>
</dbReference>